<protein>
    <recommendedName>
        <fullName evidence="5">Endonuclease/exonuclease/phosphatase domain-containing protein</fullName>
    </recommendedName>
</protein>
<evidence type="ECO:0000313" key="4">
    <source>
        <dbReference type="Proteomes" id="UP000596742"/>
    </source>
</evidence>
<reference evidence="3" key="1">
    <citation type="submission" date="2018-11" db="EMBL/GenBank/DDBJ databases">
        <authorList>
            <person name="Alioto T."/>
            <person name="Alioto T."/>
        </authorList>
    </citation>
    <scope>NUCLEOTIDE SEQUENCE</scope>
</reference>
<accession>A0A8B6EQK4</accession>
<feature type="chain" id="PRO_5032868836" description="Endonuclease/exonuclease/phosphatase domain-containing protein" evidence="2">
    <location>
        <begin position="20"/>
        <end position="635"/>
    </location>
</feature>
<evidence type="ECO:0000256" key="1">
    <source>
        <dbReference type="SAM" id="MobiDB-lite"/>
    </source>
</evidence>
<feature type="signal peptide" evidence="2">
    <location>
        <begin position="1"/>
        <end position="19"/>
    </location>
</feature>
<dbReference type="InterPro" id="IPR036691">
    <property type="entry name" value="Endo/exonu/phosph_ase_sf"/>
</dbReference>
<dbReference type="SUPFAM" id="SSF56219">
    <property type="entry name" value="DNase I-like"/>
    <property type="match status" value="1"/>
</dbReference>
<sequence length="635" mass="72943">MVSSFCFCVAVCYLPPADTCKPVDSEVFFQNLLRQTYCYQRKGKVFICGDMNARMGLNSDYIEGVDLVKARSVIDCGENKHGDSFANFLSDVNFCMLNGRFSENEFTCISTTGKSVVDYMCVPYEELDYVSDFKILPMTSIINGTAHIPESIPDHSLLYCDFKTSLNLNIETNANKVSPKFNVKSMPHDFLSTAEIRHDVMQTIARIENYIIAENDIQHAYDEFESLIKTEMKDKLSTHKSHVGTKRRKYKPYWNEELGSLWKKVCETEKIWLRFTGHSSKKRTLKEDYCHKRKTFDRLNRKYKRQYQLQQQQTLEDKLSNMNQKDFWKSIGKIGIANERKRAIPLAVVDNCGNVTNDKSNVLNIWKNDFETLFKRNEDINDHLDTTICNTEIDVSALNEAISREEVVKAVIHAKLRKAAGIDDIPAEVLKNEAAIDLLFKIISGCFNLGKNKIAADVVENVGHAQMKQKLNFDKRHNVIQNEFCTGDLVLLRNLKRKKALGMQKWLGPYKIYDIPRLSTITLMDSNEKIVGKYRQNNVKKYYEPETMLEEDSSEKPDKDDEIEENINMKNDEQDENNNELDDESIFLTQSTFQQSDATFDLEVDDLMSFPSPVLDSGDDTACASNGQPRRQCVG</sequence>
<organism evidence="3 4">
    <name type="scientific">Mytilus galloprovincialis</name>
    <name type="common">Mediterranean mussel</name>
    <dbReference type="NCBI Taxonomy" id="29158"/>
    <lineage>
        <taxon>Eukaryota</taxon>
        <taxon>Metazoa</taxon>
        <taxon>Spiralia</taxon>
        <taxon>Lophotrochozoa</taxon>
        <taxon>Mollusca</taxon>
        <taxon>Bivalvia</taxon>
        <taxon>Autobranchia</taxon>
        <taxon>Pteriomorphia</taxon>
        <taxon>Mytilida</taxon>
        <taxon>Mytiloidea</taxon>
        <taxon>Mytilidae</taxon>
        <taxon>Mytilinae</taxon>
        <taxon>Mytilus</taxon>
    </lineage>
</organism>
<dbReference type="AlphaFoldDB" id="A0A8B6EQK4"/>
<dbReference type="EMBL" id="UYJE01005539">
    <property type="protein sequence ID" value="VDI38103.1"/>
    <property type="molecule type" value="Genomic_DNA"/>
</dbReference>
<dbReference type="Gene3D" id="3.60.10.10">
    <property type="entry name" value="Endonuclease/exonuclease/phosphatase"/>
    <property type="match status" value="1"/>
</dbReference>
<evidence type="ECO:0008006" key="5">
    <source>
        <dbReference type="Google" id="ProtNLM"/>
    </source>
</evidence>
<comment type="caution">
    <text evidence="3">The sequence shown here is derived from an EMBL/GenBank/DDBJ whole genome shotgun (WGS) entry which is preliminary data.</text>
</comment>
<keyword evidence="2" id="KW-0732">Signal</keyword>
<name>A0A8B6EQK4_MYTGA</name>
<evidence type="ECO:0000313" key="3">
    <source>
        <dbReference type="EMBL" id="VDI38103.1"/>
    </source>
</evidence>
<dbReference type="OrthoDB" id="6157991at2759"/>
<keyword evidence="4" id="KW-1185">Reference proteome</keyword>
<dbReference type="Proteomes" id="UP000596742">
    <property type="component" value="Unassembled WGS sequence"/>
</dbReference>
<gene>
    <name evidence="3" type="ORF">MGAL_10B024113</name>
</gene>
<evidence type="ECO:0000256" key="2">
    <source>
        <dbReference type="SAM" id="SignalP"/>
    </source>
</evidence>
<proteinExistence type="predicted"/>
<feature type="region of interest" description="Disordered" evidence="1">
    <location>
        <begin position="611"/>
        <end position="635"/>
    </location>
</feature>